<keyword evidence="2" id="KW-1133">Transmembrane helix</keyword>
<dbReference type="EMBL" id="ML736765">
    <property type="protein sequence ID" value="KAE8404775.1"/>
    <property type="molecule type" value="Genomic_DNA"/>
</dbReference>
<dbReference type="Proteomes" id="UP000325579">
    <property type="component" value="Unassembled WGS sequence"/>
</dbReference>
<feature type="region of interest" description="Disordered" evidence="1">
    <location>
        <begin position="1"/>
        <end position="22"/>
    </location>
</feature>
<proteinExistence type="predicted"/>
<dbReference type="GeneID" id="43666508"/>
<dbReference type="AlphaFoldDB" id="A0A5N7DF07"/>
<keyword evidence="4" id="KW-1185">Reference proteome</keyword>
<feature type="transmembrane region" description="Helical" evidence="2">
    <location>
        <begin position="125"/>
        <end position="144"/>
    </location>
</feature>
<accession>A0A5N7DF07</accession>
<organism evidence="3 4">
    <name type="scientific">Aspergillus pseudonomiae</name>
    <dbReference type="NCBI Taxonomy" id="1506151"/>
    <lineage>
        <taxon>Eukaryota</taxon>
        <taxon>Fungi</taxon>
        <taxon>Dikarya</taxon>
        <taxon>Ascomycota</taxon>
        <taxon>Pezizomycotina</taxon>
        <taxon>Eurotiomycetes</taxon>
        <taxon>Eurotiomycetidae</taxon>
        <taxon>Eurotiales</taxon>
        <taxon>Aspergillaceae</taxon>
        <taxon>Aspergillus</taxon>
        <taxon>Aspergillus subgen. Circumdati</taxon>
    </lineage>
</organism>
<protein>
    <submittedName>
        <fullName evidence="3">Uncharacterized protein</fullName>
    </submittedName>
</protein>
<evidence type="ECO:0000256" key="1">
    <source>
        <dbReference type="SAM" id="MobiDB-lite"/>
    </source>
</evidence>
<evidence type="ECO:0000313" key="3">
    <source>
        <dbReference type="EMBL" id="KAE8404775.1"/>
    </source>
</evidence>
<keyword evidence="2" id="KW-0812">Transmembrane</keyword>
<feature type="compositionally biased region" description="Basic and acidic residues" evidence="1">
    <location>
        <begin position="1"/>
        <end position="10"/>
    </location>
</feature>
<gene>
    <name evidence="3" type="ORF">BDV37DRAFT_246936</name>
</gene>
<reference evidence="3 4" key="1">
    <citation type="submission" date="2019-04" db="EMBL/GenBank/DDBJ databases">
        <authorList>
            <consortium name="DOE Joint Genome Institute"/>
            <person name="Mondo S."/>
            <person name="Kjaerbolling I."/>
            <person name="Vesth T."/>
            <person name="Frisvad J.C."/>
            <person name="Nybo J.L."/>
            <person name="Theobald S."/>
            <person name="Kildgaard S."/>
            <person name="Isbrandt T."/>
            <person name="Kuo A."/>
            <person name="Sato A."/>
            <person name="Lyhne E.K."/>
            <person name="Kogle M.E."/>
            <person name="Wiebenga A."/>
            <person name="Kun R.S."/>
            <person name="Lubbers R.J."/>
            <person name="Makela M.R."/>
            <person name="Barry K."/>
            <person name="Chovatia M."/>
            <person name="Clum A."/>
            <person name="Daum C."/>
            <person name="Haridas S."/>
            <person name="He G."/>
            <person name="LaButti K."/>
            <person name="Lipzen A."/>
            <person name="Riley R."/>
            <person name="Salamov A."/>
            <person name="Simmons B.A."/>
            <person name="Magnuson J.K."/>
            <person name="Henrissat B."/>
            <person name="Mortensen U.H."/>
            <person name="Larsen T.O."/>
            <person name="Devries R.P."/>
            <person name="Grigoriev I.V."/>
            <person name="Machida M."/>
            <person name="Baker S.E."/>
            <person name="Andersen M.R."/>
            <person name="Cantor M.N."/>
            <person name="Hua S.X."/>
        </authorList>
    </citation>
    <scope>NUCLEOTIDE SEQUENCE [LARGE SCALE GENOMIC DNA]</scope>
    <source>
        <strain evidence="3 4">CBS 119388</strain>
    </source>
</reference>
<evidence type="ECO:0000313" key="4">
    <source>
        <dbReference type="Proteomes" id="UP000325579"/>
    </source>
</evidence>
<sequence length="148" mass="16531">MKGAAREKEGGGGPARRGPREQLLPTYKSAITDRQHIIKLTTDLHRHLRSQLSVQESRPCQPGNFIASTRETKTLDPRLSFPCSGTCDVLEDVLSVARTMVERVALIMAFFLHGSPGRSGLNLRVANFFWLISGFLFGGLRLFMQNFK</sequence>
<name>A0A5N7DF07_9EURO</name>
<dbReference type="RefSeq" id="XP_031942094.1">
    <property type="nucleotide sequence ID" value="XM_032081817.1"/>
</dbReference>
<keyword evidence="2" id="KW-0472">Membrane</keyword>
<evidence type="ECO:0000256" key="2">
    <source>
        <dbReference type="SAM" id="Phobius"/>
    </source>
</evidence>